<evidence type="ECO:0000256" key="2">
    <source>
        <dbReference type="ARBA" id="ARBA00023015"/>
    </source>
</evidence>
<dbReference type="InterPro" id="IPR050142">
    <property type="entry name" value="MADS-box/MEF2_TF"/>
</dbReference>
<feature type="domain" description="MADS-box" evidence="6">
    <location>
        <begin position="1"/>
        <end position="49"/>
    </location>
</feature>
<dbReference type="InterPro" id="IPR036879">
    <property type="entry name" value="TF_MADSbox_sf"/>
</dbReference>
<keyword evidence="8" id="KW-1185">Reference proteome</keyword>
<name>A0ABC8KFG0_ERUVS</name>
<reference evidence="7 8" key="1">
    <citation type="submission" date="2022-03" db="EMBL/GenBank/DDBJ databases">
        <authorList>
            <person name="Macdonald S."/>
            <person name="Ahmed S."/>
            <person name="Newling K."/>
        </authorList>
    </citation>
    <scope>NUCLEOTIDE SEQUENCE [LARGE SCALE GENOMIC DNA]</scope>
</reference>
<evidence type="ECO:0000256" key="4">
    <source>
        <dbReference type="ARBA" id="ARBA00023163"/>
    </source>
</evidence>
<dbReference type="Pfam" id="PF00319">
    <property type="entry name" value="SRF-TF"/>
    <property type="match status" value="1"/>
</dbReference>
<dbReference type="InterPro" id="IPR002100">
    <property type="entry name" value="TF_MADSbox"/>
</dbReference>
<dbReference type="Proteomes" id="UP001642260">
    <property type="component" value="Unassembled WGS sequence"/>
</dbReference>
<evidence type="ECO:0000313" key="8">
    <source>
        <dbReference type="Proteomes" id="UP001642260"/>
    </source>
</evidence>
<keyword evidence="5" id="KW-0539">Nucleus</keyword>
<dbReference type="EMBL" id="CAKOAT010219598">
    <property type="protein sequence ID" value="CAH8356637.1"/>
    <property type="molecule type" value="Genomic_DNA"/>
</dbReference>
<protein>
    <recommendedName>
        <fullName evidence="6">MADS-box domain-containing protein</fullName>
    </recommendedName>
</protein>
<evidence type="ECO:0000256" key="1">
    <source>
        <dbReference type="ARBA" id="ARBA00004123"/>
    </source>
</evidence>
<dbReference type="InterPro" id="IPR033897">
    <property type="entry name" value="SRF-like_MADS-box"/>
</dbReference>
<evidence type="ECO:0000313" key="7">
    <source>
        <dbReference type="EMBL" id="CAH8356637.1"/>
    </source>
</evidence>
<dbReference type="PROSITE" id="PS50066">
    <property type="entry name" value="MADS_BOX_2"/>
    <property type="match status" value="1"/>
</dbReference>
<keyword evidence="2" id="KW-0805">Transcription regulation</keyword>
<comment type="subcellular location">
    <subcellularLocation>
        <location evidence="1">Nucleus</location>
    </subcellularLocation>
</comment>
<accession>A0ABC8KFG0</accession>
<evidence type="ECO:0000259" key="6">
    <source>
        <dbReference type="PROSITE" id="PS50066"/>
    </source>
</evidence>
<dbReference type="Gene3D" id="3.40.1810.10">
    <property type="entry name" value="Transcription factor, MADS-box"/>
    <property type="match status" value="1"/>
</dbReference>
<sequence length="311" mass="36261">MTRNKLNLSYITNETIRKSTFIKRKKGFFKKIHELSVLCGIQACAIIHSPFSSTPDVWPSNSEAKNVVERFEAIPESEQEKKMVNHEKFLEQCITKIKEKIIKKIKDNKERVMQETVYQFLREKGNMFQLTDKHRDDLCRFIDQQLKELHYHRNQLLNQPHVEYGESSAAANAMTQPEAVAEEGFFSFLNPVAFNTAPNPIISPIQNLQPFDAFETNYPPAGSDQPGYHHQMMSQVGGNYHLHQSLNLDLNPNQYHHQFEGYPNVAQDGNYNQTQNQNHQQEEWLVNQRMMNNPNQVHFPMMDDNNNNNQL</sequence>
<evidence type="ECO:0000256" key="5">
    <source>
        <dbReference type="ARBA" id="ARBA00023242"/>
    </source>
</evidence>
<dbReference type="GO" id="GO:0005634">
    <property type="term" value="C:nucleus"/>
    <property type="evidence" value="ECO:0007669"/>
    <property type="project" value="UniProtKB-SubCell"/>
</dbReference>
<dbReference type="CDD" id="cd00266">
    <property type="entry name" value="MADS_SRF_like"/>
    <property type="match status" value="1"/>
</dbReference>
<dbReference type="FunFam" id="3.40.1810.10:FF:000024">
    <property type="entry name" value="Agamous-like MADS-box protein AGL80"/>
    <property type="match status" value="1"/>
</dbReference>
<evidence type="ECO:0000256" key="3">
    <source>
        <dbReference type="ARBA" id="ARBA00023125"/>
    </source>
</evidence>
<keyword evidence="4" id="KW-0804">Transcription</keyword>
<dbReference type="AlphaFoldDB" id="A0ABC8KFG0"/>
<keyword evidence="3" id="KW-0238">DNA-binding</keyword>
<dbReference type="SMART" id="SM00432">
    <property type="entry name" value="MADS"/>
    <property type="match status" value="1"/>
</dbReference>
<dbReference type="SUPFAM" id="SSF55455">
    <property type="entry name" value="SRF-like"/>
    <property type="match status" value="1"/>
</dbReference>
<dbReference type="PRINTS" id="PR00404">
    <property type="entry name" value="MADSDOMAIN"/>
</dbReference>
<dbReference type="GO" id="GO:0003677">
    <property type="term" value="F:DNA binding"/>
    <property type="evidence" value="ECO:0007669"/>
    <property type="project" value="UniProtKB-KW"/>
</dbReference>
<proteinExistence type="predicted"/>
<organism evidence="7 8">
    <name type="scientific">Eruca vesicaria subsp. sativa</name>
    <name type="common">Garden rocket</name>
    <name type="synonym">Eruca sativa</name>
    <dbReference type="NCBI Taxonomy" id="29727"/>
    <lineage>
        <taxon>Eukaryota</taxon>
        <taxon>Viridiplantae</taxon>
        <taxon>Streptophyta</taxon>
        <taxon>Embryophyta</taxon>
        <taxon>Tracheophyta</taxon>
        <taxon>Spermatophyta</taxon>
        <taxon>Magnoliopsida</taxon>
        <taxon>eudicotyledons</taxon>
        <taxon>Gunneridae</taxon>
        <taxon>Pentapetalae</taxon>
        <taxon>rosids</taxon>
        <taxon>malvids</taxon>
        <taxon>Brassicales</taxon>
        <taxon>Brassicaceae</taxon>
        <taxon>Brassiceae</taxon>
        <taxon>Eruca</taxon>
    </lineage>
</organism>
<comment type="caution">
    <text evidence="7">The sequence shown here is derived from an EMBL/GenBank/DDBJ whole genome shotgun (WGS) entry which is preliminary data.</text>
</comment>
<gene>
    <name evidence="7" type="ORF">ERUC_LOCUS22392</name>
</gene>
<dbReference type="PANTHER" id="PTHR48019">
    <property type="entry name" value="SERUM RESPONSE FACTOR HOMOLOG"/>
    <property type="match status" value="1"/>
</dbReference>